<evidence type="ECO:0000313" key="7">
    <source>
        <dbReference type="Proteomes" id="UP000605846"/>
    </source>
</evidence>
<dbReference type="InterPro" id="IPR001452">
    <property type="entry name" value="SH3_domain"/>
</dbReference>
<dbReference type="InterPro" id="IPR024982">
    <property type="entry name" value="Rax2-like_C"/>
</dbReference>
<reference evidence="6" key="1">
    <citation type="submission" date="2020-01" db="EMBL/GenBank/DDBJ databases">
        <title>Genome Sequencing of Three Apophysomyces-Like Fungal Strains Confirms a Novel Fungal Genus in the Mucoromycota with divergent Burkholderia-like Endosymbiotic Bacteria.</title>
        <authorList>
            <person name="Stajich J.E."/>
            <person name="Macias A.M."/>
            <person name="Carter-House D."/>
            <person name="Lovett B."/>
            <person name="Kasson L.R."/>
            <person name="Berry K."/>
            <person name="Grigoriev I."/>
            <person name="Chang Y."/>
            <person name="Spatafora J."/>
            <person name="Kasson M.T."/>
        </authorList>
    </citation>
    <scope>NUCLEOTIDE SEQUENCE</scope>
    <source>
        <strain evidence="6">NRRL A-21654</strain>
    </source>
</reference>
<dbReference type="InterPro" id="IPR015915">
    <property type="entry name" value="Kelch-typ_b-propeller"/>
</dbReference>
<dbReference type="EMBL" id="JABAYA010000005">
    <property type="protein sequence ID" value="KAF7731991.1"/>
    <property type="molecule type" value="Genomic_DNA"/>
</dbReference>
<keyword evidence="7" id="KW-1185">Reference proteome</keyword>
<keyword evidence="4" id="KW-0732">Signal</keyword>
<dbReference type="Pfam" id="PF20842">
    <property type="entry name" value="Rax2_2"/>
    <property type="match status" value="1"/>
</dbReference>
<dbReference type="InterPro" id="IPR011043">
    <property type="entry name" value="Gal_Oxase/kelch_b-propeller"/>
</dbReference>
<feature type="transmembrane region" description="Helical" evidence="3">
    <location>
        <begin position="1065"/>
        <end position="1091"/>
    </location>
</feature>
<dbReference type="PANTHER" id="PTHR31778">
    <property type="entry name" value="BUD SITE SELECTION PROTEIN RAX2"/>
    <property type="match status" value="1"/>
</dbReference>
<dbReference type="OrthoDB" id="2503993at2759"/>
<organism evidence="6 7">
    <name type="scientific">Apophysomyces ossiformis</name>
    <dbReference type="NCBI Taxonomy" id="679940"/>
    <lineage>
        <taxon>Eukaryota</taxon>
        <taxon>Fungi</taxon>
        <taxon>Fungi incertae sedis</taxon>
        <taxon>Mucoromycota</taxon>
        <taxon>Mucoromycotina</taxon>
        <taxon>Mucoromycetes</taxon>
        <taxon>Mucorales</taxon>
        <taxon>Mucorineae</taxon>
        <taxon>Mucoraceae</taxon>
        <taxon>Apophysomyces</taxon>
    </lineage>
</organism>
<keyword evidence="3" id="KW-0812">Transmembrane</keyword>
<feature type="chain" id="PRO_5034954766" description="SH3 domain-containing protein" evidence="4">
    <location>
        <begin position="28"/>
        <end position="1255"/>
    </location>
</feature>
<dbReference type="SUPFAM" id="SSF50965">
    <property type="entry name" value="Galactose oxidase, central domain"/>
    <property type="match status" value="2"/>
</dbReference>
<dbReference type="InterPro" id="IPR048265">
    <property type="entry name" value="Rax2-like_third"/>
</dbReference>
<evidence type="ECO:0000259" key="5">
    <source>
        <dbReference type="PROSITE" id="PS50002"/>
    </source>
</evidence>
<dbReference type="SMART" id="SM00326">
    <property type="entry name" value="SH3"/>
    <property type="match status" value="1"/>
</dbReference>
<dbReference type="Pfam" id="PF14604">
    <property type="entry name" value="SH3_9"/>
    <property type="match status" value="1"/>
</dbReference>
<evidence type="ECO:0000313" key="6">
    <source>
        <dbReference type="EMBL" id="KAF7731991.1"/>
    </source>
</evidence>
<dbReference type="PROSITE" id="PS50002">
    <property type="entry name" value="SH3"/>
    <property type="match status" value="1"/>
</dbReference>
<evidence type="ECO:0000256" key="2">
    <source>
        <dbReference type="PROSITE-ProRule" id="PRU00192"/>
    </source>
</evidence>
<sequence length="1255" mass="134377">MSWSSSINGLSLLLLLLSLSLPQFAKTEPVQPPVLKQAALGQLGFLGEYAGISPYKSATQFESINPVVSSIILQDDDNIYNLIASVNGNITTTCYLSHDDTADIYLAGSFTLLNNTLVNNIARFDTRTRTFATLDRGLNGSVYALFCDSASQTVYAGGDFTAPIGLADDILQAFGQGAAVWQNGNWHPVPWKGFNGPVYTIAQNSKRHTILFGGRFDATGDGQYYNANSSQPVNMGQPTVISSGNSALTGNYSDPNNIVCPNSTPQSSGKPWLLENNLPGYWEAAFAYPIQPSLFRLSNARFEGRGTGTFGIIAMGSNEYFQLSYIDPITQQITMCSENCTLSNDEQIAYQDFTVMNPITTSGVRIYINSWYGAGGGLGNVQIFQSAQGQYSVYTNTPGCVGSSSCDERVQIELFMEFSPGNSTSVVVDQKVTEDRTTLIYSGFISSTSATFQPKVILRTASNSTLPASNTVSIVADSLQFIRNGTGSTLISILEYSPYNMTRNIQPAWRPLAQQLMPGAIVSSIEAAAGDILYIGGQFIGANNSYRNVVSFDYNTDGGRLVALSNSGIEGNVTALKQVGSKLFVGGAFNRTVAENGLSLNNVACYNIEQQTWSSLEKGIDGPVENIMVSSANNTVTFSGTMKHVLLDSGAGQAAVGNAIWDVDTNEWTNRRSLVVGSLVSTYQIDTKTSVLTGRMIGAQTYRADGAATLDTQNIWSPYLFNGSEYGVINTGLFWHDTSMGQNKTVIVVGGRFQIGNISNLAMYKDGSWHGIGNLQGEVKALAVLNNQLYIGGQFTGSLLTSKPESFAIYDLAENSSIDVVGVHDTNHQPGLINVIKIQDDGQRVYIGGNFSSVGSLDCGSVCAFDTRTRQWDRVAQGLDGTVYALTVTGDRILAMGDLNINGQAAYIAQLNSRGVWATSLAGNAGVKGIPTAALDAPGQTIIAGSNGTSAYLGMWDGQSYTSLGSKLGPLSEISQLLFVPLDSASNDFSLHQFPAHSGDILLVMGSLNIEPFGNVSAALFDGTSWYPYVLATKIDGMPGSIRQIFHESACCTVIDINRYLPVPAVILISIAISLGLIFALIATGFLIIYIRRRYTQEDVPEAMPPWVPNREASSLIAMLDAAQVGALGVADEMKEKGHASSITSPGHPDSVLDMADHHLGYLGAVTPVAFGPLLAAAVSGRNAGVASEENPHLYYAKYAFEAKEYGELGFDANEAIVVIDTSDSVWWMGYKDNGQGTAMSGLFPSNYVTDTKYT</sequence>
<protein>
    <recommendedName>
        <fullName evidence="5">SH3 domain-containing protein</fullName>
    </recommendedName>
</protein>
<dbReference type="Proteomes" id="UP000605846">
    <property type="component" value="Unassembled WGS sequence"/>
</dbReference>
<dbReference type="Pfam" id="PF20843">
    <property type="entry name" value="Rax2_3"/>
    <property type="match status" value="1"/>
</dbReference>
<keyword evidence="1 2" id="KW-0728">SH3 domain</keyword>
<dbReference type="PANTHER" id="PTHR31778:SF2">
    <property type="entry name" value="BUD SITE SELECTION PROTEIN RAX2"/>
    <property type="match status" value="1"/>
</dbReference>
<accession>A0A8H7BT40</accession>
<dbReference type="GO" id="GO:1902929">
    <property type="term" value="C:plasma membrane of growing cell tip"/>
    <property type="evidence" value="ECO:0007669"/>
    <property type="project" value="TreeGrafter"/>
</dbReference>
<feature type="signal peptide" evidence="4">
    <location>
        <begin position="1"/>
        <end position="27"/>
    </location>
</feature>
<name>A0A8H7BT40_9FUNG</name>
<gene>
    <name evidence="6" type="ORF">EC973_007096</name>
</gene>
<proteinExistence type="predicted"/>
<comment type="caution">
    <text evidence="6">The sequence shown here is derived from an EMBL/GenBank/DDBJ whole genome shotgun (WGS) entry which is preliminary data.</text>
</comment>
<dbReference type="SUPFAM" id="SSF50044">
    <property type="entry name" value="SH3-domain"/>
    <property type="match status" value="1"/>
</dbReference>
<evidence type="ECO:0000256" key="1">
    <source>
        <dbReference type="ARBA" id="ARBA00022443"/>
    </source>
</evidence>
<dbReference type="InterPro" id="IPR036028">
    <property type="entry name" value="SH3-like_dom_sf"/>
</dbReference>
<dbReference type="Pfam" id="PF12768">
    <property type="entry name" value="Rax2"/>
    <property type="match status" value="2"/>
</dbReference>
<evidence type="ECO:0000256" key="3">
    <source>
        <dbReference type="SAM" id="Phobius"/>
    </source>
</evidence>
<dbReference type="InterPro" id="IPR048266">
    <property type="entry name" value="Rax2-like_second"/>
</dbReference>
<feature type="domain" description="SH3" evidence="5">
    <location>
        <begin position="1190"/>
        <end position="1254"/>
    </location>
</feature>
<evidence type="ECO:0000256" key="4">
    <source>
        <dbReference type="SAM" id="SignalP"/>
    </source>
</evidence>
<dbReference type="Gene3D" id="2.30.30.40">
    <property type="entry name" value="SH3 Domains"/>
    <property type="match status" value="1"/>
</dbReference>
<dbReference type="Gene3D" id="2.120.10.80">
    <property type="entry name" value="Kelch-type beta propeller"/>
    <property type="match status" value="2"/>
</dbReference>
<dbReference type="AlphaFoldDB" id="A0A8H7BT40"/>
<keyword evidence="3" id="KW-1133">Transmembrane helix</keyword>
<keyword evidence="3" id="KW-0472">Membrane</keyword>